<keyword evidence="8 12" id="KW-0131">Cell cycle</keyword>
<dbReference type="GO" id="GO:0019277">
    <property type="term" value="P:UDP-N-acetylgalactosamine biosynthetic process"/>
    <property type="evidence" value="ECO:0007669"/>
    <property type="project" value="InterPro"/>
</dbReference>
<keyword evidence="9 12" id="KW-0961">Cell wall biogenesis/degradation</keyword>
<dbReference type="InterPro" id="IPR050068">
    <property type="entry name" value="MurA_subfamily"/>
</dbReference>
<feature type="binding site" evidence="12">
    <location>
        <position position="331"/>
    </location>
    <ligand>
        <name>UDP-N-acetyl-alpha-D-glucosamine</name>
        <dbReference type="ChEBI" id="CHEBI:57705"/>
    </ligand>
</feature>
<comment type="function">
    <text evidence="12">Cell wall formation. Adds enolpyruvyl to UDP-N-acetylglucosamine.</text>
</comment>
<dbReference type="Gene3D" id="3.65.10.10">
    <property type="entry name" value="Enolpyruvate transferase domain"/>
    <property type="match status" value="2"/>
</dbReference>
<evidence type="ECO:0000256" key="8">
    <source>
        <dbReference type="ARBA" id="ARBA00023306"/>
    </source>
</evidence>
<feature type="binding site" evidence="12">
    <location>
        <position position="309"/>
    </location>
    <ligand>
        <name>UDP-N-acetyl-alpha-D-glucosamine</name>
        <dbReference type="ChEBI" id="CHEBI:57705"/>
    </ligand>
</feature>
<accession>A0A7V5U2Q7</accession>
<feature type="modified residue" description="2-(S-cysteinyl)pyruvic acid O-phosphothioketal" evidence="12">
    <location>
        <position position="119"/>
    </location>
</feature>
<gene>
    <name evidence="12 14" type="primary">murA</name>
    <name evidence="14" type="ORF">ENJ96_06040</name>
</gene>
<evidence type="ECO:0000256" key="2">
    <source>
        <dbReference type="ARBA" id="ARBA00004752"/>
    </source>
</evidence>
<keyword evidence="6 12" id="KW-0133">Cell shape</keyword>
<evidence type="ECO:0000256" key="7">
    <source>
        <dbReference type="ARBA" id="ARBA00022984"/>
    </source>
</evidence>
<comment type="pathway">
    <text evidence="2 12">Cell wall biogenesis; peptidoglycan biosynthesis.</text>
</comment>
<keyword evidence="5 12" id="KW-0808">Transferase</keyword>
<keyword evidence="3 12" id="KW-0963">Cytoplasm</keyword>
<dbReference type="InterPro" id="IPR001986">
    <property type="entry name" value="Enolpyruvate_Tfrase_dom"/>
</dbReference>
<dbReference type="Pfam" id="PF00275">
    <property type="entry name" value="EPSP_synthase"/>
    <property type="match status" value="1"/>
</dbReference>
<keyword evidence="7 12" id="KW-0573">Peptidoglycan synthesis</keyword>
<dbReference type="InterPro" id="IPR036968">
    <property type="entry name" value="Enolpyruvate_Tfrase_sf"/>
</dbReference>
<evidence type="ECO:0000256" key="3">
    <source>
        <dbReference type="ARBA" id="ARBA00022490"/>
    </source>
</evidence>
<dbReference type="GO" id="GO:0009252">
    <property type="term" value="P:peptidoglycan biosynthetic process"/>
    <property type="evidence" value="ECO:0007669"/>
    <property type="project" value="UniProtKB-UniRule"/>
</dbReference>
<evidence type="ECO:0000256" key="6">
    <source>
        <dbReference type="ARBA" id="ARBA00022960"/>
    </source>
</evidence>
<dbReference type="EC" id="2.5.1.7" evidence="12"/>
<dbReference type="GO" id="GO:0071555">
    <property type="term" value="P:cell wall organization"/>
    <property type="evidence" value="ECO:0007669"/>
    <property type="project" value="UniProtKB-KW"/>
</dbReference>
<evidence type="ECO:0000256" key="11">
    <source>
        <dbReference type="ARBA" id="ARBA00047527"/>
    </source>
</evidence>
<feature type="active site" description="Proton donor" evidence="12">
    <location>
        <position position="119"/>
    </location>
</feature>
<dbReference type="AlphaFoldDB" id="A0A7V5U2Q7"/>
<evidence type="ECO:0000259" key="13">
    <source>
        <dbReference type="Pfam" id="PF00275"/>
    </source>
</evidence>
<dbReference type="InterPro" id="IPR005750">
    <property type="entry name" value="UDP_GlcNAc_COvinyl_MurA"/>
</dbReference>
<dbReference type="InterPro" id="IPR013792">
    <property type="entry name" value="RNA3'P_cycl/enolpyr_Trfase_a/b"/>
</dbReference>
<keyword evidence="4 12" id="KW-0132">Cell division</keyword>
<dbReference type="HAMAP" id="MF_00111">
    <property type="entry name" value="MurA"/>
    <property type="match status" value="1"/>
</dbReference>
<dbReference type="PANTHER" id="PTHR43783:SF1">
    <property type="entry name" value="UDP-N-ACETYLGLUCOSAMINE 1-CARBOXYVINYLTRANSFERASE"/>
    <property type="match status" value="1"/>
</dbReference>
<evidence type="ECO:0000313" key="14">
    <source>
        <dbReference type="EMBL" id="HHI97394.1"/>
    </source>
</evidence>
<comment type="subcellular location">
    <subcellularLocation>
        <location evidence="1 12">Cytoplasm</location>
    </subcellularLocation>
</comment>
<evidence type="ECO:0000256" key="4">
    <source>
        <dbReference type="ARBA" id="ARBA00022618"/>
    </source>
</evidence>
<proteinExistence type="inferred from homology"/>
<dbReference type="PANTHER" id="PTHR43783">
    <property type="entry name" value="UDP-N-ACETYLGLUCOSAMINE 1-CARBOXYVINYLTRANSFERASE"/>
    <property type="match status" value="1"/>
</dbReference>
<evidence type="ECO:0000256" key="5">
    <source>
        <dbReference type="ARBA" id="ARBA00022679"/>
    </source>
</evidence>
<dbReference type="CDD" id="cd01555">
    <property type="entry name" value="UdpNAET"/>
    <property type="match status" value="1"/>
</dbReference>
<protein>
    <recommendedName>
        <fullName evidence="12">UDP-N-acetylglucosamine 1-carboxyvinyltransferase</fullName>
        <ecNumber evidence="12">2.5.1.7</ecNumber>
    </recommendedName>
    <alternativeName>
        <fullName evidence="12">Enoylpyruvate transferase</fullName>
    </alternativeName>
    <alternativeName>
        <fullName evidence="12">UDP-N-acetylglucosamine enolpyruvyl transferase</fullName>
        <shortName evidence="12">EPT</shortName>
    </alternativeName>
</protein>
<dbReference type="EMBL" id="DROK01000172">
    <property type="protein sequence ID" value="HHI97394.1"/>
    <property type="molecule type" value="Genomic_DNA"/>
</dbReference>
<dbReference type="GO" id="GO:0008360">
    <property type="term" value="P:regulation of cell shape"/>
    <property type="evidence" value="ECO:0007669"/>
    <property type="project" value="UniProtKB-KW"/>
</dbReference>
<evidence type="ECO:0000256" key="10">
    <source>
        <dbReference type="ARBA" id="ARBA00038367"/>
    </source>
</evidence>
<feature type="binding site" evidence="12">
    <location>
        <begin position="25"/>
        <end position="26"/>
    </location>
    <ligand>
        <name>phosphoenolpyruvate</name>
        <dbReference type="ChEBI" id="CHEBI:58702"/>
    </ligand>
</feature>
<dbReference type="FunFam" id="3.65.10.10:FF:000001">
    <property type="entry name" value="UDP-N-acetylglucosamine 1-carboxyvinyltransferase"/>
    <property type="match status" value="1"/>
</dbReference>
<dbReference type="NCBIfam" id="NF006873">
    <property type="entry name" value="PRK09369.1"/>
    <property type="match status" value="1"/>
</dbReference>
<comment type="caution">
    <text evidence="14">The sequence shown here is derived from an EMBL/GenBank/DDBJ whole genome shotgun (WGS) entry which is preliminary data.</text>
</comment>
<evidence type="ECO:0000256" key="12">
    <source>
        <dbReference type="HAMAP-Rule" id="MF_00111"/>
    </source>
</evidence>
<dbReference type="NCBIfam" id="TIGR01072">
    <property type="entry name" value="murA"/>
    <property type="match status" value="1"/>
</dbReference>
<evidence type="ECO:0000256" key="1">
    <source>
        <dbReference type="ARBA" id="ARBA00004496"/>
    </source>
</evidence>
<evidence type="ECO:0000256" key="9">
    <source>
        <dbReference type="ARBA" id="ARBA00023316"/>
    </source>
</evidence>
<comment type="caution">
    <text evidence="12">Lacks conserved residue(s) required for the propagation of feature annotation.</text>
</comment>
<dbReference type="Proteomes" id="UP000886101">
    <property type="component" value="Unassembled WGS sequence"/>
</dbReference>
<comment type="catalytic activity">
    <reaction evidence="11 12">
        <text>phosphoenolpyruvate + UDP-N-acetyl-alpha-D-glucosamine = UDP-N-acetyl-3-O-(1-carboxyvinyl)-alpha-D-glucosamine + phosphate</text>
        <dbReference type="Rhea" id="RHEA:18681"/>
        <dbReference type="ChEBI" id="CHEBI:43474"/>
        <dbReference type="ChEBI" id="CHEBI:57705"/>
        <dbReference type="ChEBI" id="CHEBI:58702"/>
        <dbReference type="ChEBI" id="CHEBI:68483"/>
        <dbReference type="EC" id="2.5.1.7"/>
    </reaction>
</comment>
<feature type="domain" description="Enolpyruvate transferase" evidence="13">
    <location>
        <begin position="9"/>
        <end position="409"/>
    </location>
</feature>
<keyword evidence="12" id="KW-0670">Pyruvate</keyword>
<dbReference type="GO" id="GO:0008760">
    <property type="term" value="F:UDP-N-acetylglucosamine 1-carboxyvinyltransferase activity"/>
    <property type="evidence" value="ECO:0007669"/>
    <property type="project" value="UniProtKB-UniRule"/>
</dbReference>
<dbReference type="GO" id="GO:0005737">
    <property type="term" value="C:cytoplasm"/>
    <property type="evidence" value="ECO:0007669"/>
    <property type="project" value="UniProtKB-SubCell"/>
</dbReference>
<organism evidence="14">
    <name type="scientific">Thermodesulfatator atlanticus</name>
    <dbReference type="NCBI Taxonomy" id="501497"/>
    <lineage>
        <taxon>Bacteria</taxon>
        <taxon>Pseudomonadati</taxon>
        <taxon>Thermodesulfobacteriota</taxon>
        <taxon>Thermodesulfobacteria</taxon>
        <taxon>Thermodesulfobacteriales</taxon>
        <taxon>Thermodesulfatatoraceae</taxon>
        <taxon>Thermodesulfatator</taxon>
    </lineage>
</organism>
<dbReference type="GO" id="GO:0051301">
    <property type="term" value="P:cell division"/>
    <property type="evidence" value="ECO:0007669"/>
    <property type="project" value="UniProtKB-KW"/>
</dbReference>
<dbReference type="SUPFAM" id="SSF55205">
    <property type="entry name" value="EPT/RTPC-like"/>
    <property type="match status" value="1"/>
</dbReference>
<feature type="binding site" evidence="12">
    <location>
        <position position="95"/>
    </location>
    <ligand>
        <name>UDP-N-acetyl-alpha-D-glucosamine</name>
        <dbReference type="ChEBI" id="CHEBI:57705"/>
    </ligand>
</feature>
<comment type="similarity">
    <text evidence="10 12">Belongs to the EPSP synthase family. MurA subfamily.</text>
</comment>
<name>A0A7V5U2Q7_9BACT</name>
<sequence>MLENSCLFVEGGHKLSGEVTISGAKNAALPALAATLLAPGEYQFFNVPWLVDVQTMLDLLCRLGAQYETTNEVLYVDTSKAQDTQAPYEIVSRMRASVLVLGPLLARHGRAQVALPGGCPIGKRPIDFHRKGLELMGAKIRIEHGYIMARAPRRGLSGAEIIFDFPSVTATENLMMAAVLARGRTVIRNAAREPEIVALGAMLKQMGAKIEGLGTETLVIEGVKELSPTKVSIIPDRIEAGTYLMAPGITGGEIVVKKAEPAHLETVIATLREIGLKIEVDGDQIRSQRGKQLKPVKIRTAPYPGFPTDLQAQAMALLSTVKGTSVIVETIFENRFLHVEELCRLGANITVEGRVAVIQGVKRLQAAPVKATDLRASASLILAALGAEGITEISDIYHLKRGYEAICQKFGNLGARIWEAPCRNYP</sequence>
<reference evidence="14" key="1">
    <citation type="journal article" date="2020" name="mSystems">
        <title>Genome- and Community-Level Interaction Insights into Carbon Utilization and Element Cycling Functions of Hydrothermarchaeota in Hydrothermal Sediment.</title>
        <authorList>
            <person name="Zhou Z."/>
            <person name="Liu Y."/>
            <person name="Xu W."/>
            <person name="Pan J."/>
            <person name="Luo Z.H."/>
            <person name="Li M."/>
        </authorList>
    </citation>
    <scope>NUCLEOTIDE SEQUENCE [LARGE SCALE GENOMIC DNA]</scope>
    <source>
        <strain evidence="14">HyVt-533</strain>
    </source>
</reference>
<dbReference type="UniPathway" id="UPA00219"/>